<keyword evidence="1" id="KW-0805">Transcription regulation</keyword>
<protein>
    <submittedName>
        <fullName evidence="6">TetR/AcrR family transcriptional regulator</fullName>
    </submittedName>
</protein>
<dbReference type="InterPro" id="IPR001647">
    <property type="entry name" value="HTH_TetR"/>
</dbReference>
<feature type="domain" description="HTH tetR-type" evidence="5">
    <location>
        <begin position="13"/>
        <end position="73"/>
    </location>
</feature>
<keyword evidence="2 4" id="KW-0238">DNA-binding</keyword>
<dbReference type="SUPFAM" id="SSF46689">
    <property type="entry name" value="Homeodomain-like"/>
    <property type="match status" value="1"/>
</dbReference>
<dbReference type="PANTHER" id="PTHR47506">
    <property type="entry name" value="TRANSCRIPTIONAL REGULATORY PROTEIN"/>
    <property type="match status" value="1"/>
</dbReference>
<feature type="DNA-binding region" description="H-T-H motif" evidence="4">
    <location>
        <begin position="36"/>
        <end position="55"/>
    </location>
</feature>
<organism evidence="6 7">
    <name type="scientific">Enterococcus avium</name>
    <name type="common">Streptococcus avium</name>
    <dbReference type="NCBI Taxonomy" id="33945"/>
    <lineage>
        <taxon>Bacteria</taxon>
        <taxon>Bacillati</taxon>
        <taxon>Bacillota</taxon>
        <taxon>Bacilli</taxon>
        <taxon>Lactobacillales</taxon>
        <taxon>Enterococcaceae</taxon>
        <taxon>Enterococcus</taxon>
    </lineage>
</organism>
<evidence type="ECO:0000256" key="3">
    <source>
        <dbReference type="ARBA" id="ARBA00023163"/>
    </source>
</evidence>
<name>A0A437UL26_ENTAV</name>
<dbReference type="Proteomes" id="UP000288388">
    <property type="component" value="Unassembled WGS sequence"/>
</dbReference>
<evidence type="ECO:0000256" key="2">
    <source>
        <dbReference type="ARBA" id="ARBA00023125"/>
    </source>
</evidence>
<dbReference type="Gene3D" id="1.10.357.10">
    <property type="entry name" value="Tetracycline Repressor, domain 2"/>
    <property type="match status" value="1"/>
</dbReference>
<dbReference type="RefSeq" id="WP_127978438.1">
    <property type="nucleotide sequence ID" value="NZ_JBPFKW010000225.1"/>
</dbReference>
<comment type="caution">
    <text evidence="6">The sequence shown here is derived from an EMBL/GenBank/DDBJ whole genome shotgun (WGS) entry which is preliminary data.</text>
</comment>
<dbReference type="GO" id="GO:0003677">
    <property type="term" value="F:DNA binding"/>
    <property type="evidence" value="ECO:0007669"/>
    <property type="project" value="UniProtKB-UniRule"/>
</dbReference>
<evidence type="ECO:0000256" key="1">
    <source>
        <dbReference type="ARBA" id="ARBA00023015"/>
    </source>
</evidence>
<evidence type="ECO:0000259" key="5">
    <source>
        <dbReference type="PROSITE" id="PS50977"/>
    </source>
</evidence>
<dbReference type="PROSITE" id="PS50977">
    <property type="entry name" value="HTH_TETR_2"/>
    <property type="match status" value="1"/>
</dbReference>
<proteinExistence type="predicted"/>
<evidence type="ECO:0000313" key="7">
    <source>
        <dbReference type="Proteomes" id="UP000288388"/>
    </source>
</evidence>
<dbReference type="PANTHER" id="PTHR47506:SF3">
    <property type="entry name" value="HTH-TYPE TRANSCRIPTIONAL REGULATOR LMRA"/>
    <property type="match status" value="1"/>
</dbReference>
<gene>
    <name evidence="6" type="ORF">EK398_05015</name>
</gene>
<evidence type="ECO:0000313" key="6">
    <source>
        <dbReference type="EMBL" id="RVU94251.1"/>
    </source>
</evidence>
<evidence type="ECO:0000256" key="4">
    <source>
        <dbReference type="PROSITE-ProRule" id="PRU00335"/>
    </source>
</evidence>
<sequence>MPNKPVLSPEDKLVIKQKLLQLCEDFWIAQGYKKTSIKALCTEAKISIGTFYVLFATKEQLFLETAQTIQSRLTERFKETVLQTPNRMGLSKALKKLAREFDHSPFLYDVNSVDFRAFVTKLSTEEIETIKFESMSFFKEVCQIVNLQPVIDDATAFGVLSTLLSSIATKKTIEPVCDFFTVFDFMTDKLIGELFAEASG</sequence>
<dbReference type="EMBL" id="RYZS01000001">
    <property type="protein sequence ID" value="RVU94251.1"/>
    <property type="molecule type" value="Genomic_DNA"/>
</dbReference>
<reference evidence="6 7" key="1">
    <citation type="submission" date="2018-12" db="EMBL/GenBank/DDBJ databases">
        <title>A novel vanA-carrying plasmid in a clinical isolate of Enterococcus avium.</title>
        <authorList>
            <person name="Bernasconi O.J."/>
            <person name="Luzzaro F."/>
            <person name="Endimiani A."/>
        </authorList>
    </citation>
    <scope>NUCLEOTIDE SEQUENCE [LARGE SCALE GENOMIC DNA]</scope>
    <source>
        <strain evidence="6 7">LC0559/18</strain>
    </source>
</reference>
<dbReference type="AlphaFoldDB" id="A0A437UL26"/>
<keyword evidence="3" id="KW-0804">Transcription</keyword>
<dbReference type="InterPro" id="IPR009057">
    <property type="entry name" value="Homeodomain-like_sf"/>
</dbReference>
<accession>A0A437UL26</accession>
<dbReference type="Pfam" id="PF00440">
    <property type="entry name" value="TetR_N"/>
    <property type="match status" value="1"/>
</dbReference>